<feature type="chain" id="PRO_5026976523" evidence="1">
    <location>
        <begin position="30"/>
        <end position="436"/>
    </location>
</feature>
<dbReference type="Gene3D" id="3.40.50.720">
    <property type="entry name" value="NAD(P)-binding Rossmann-like Domain"/>
    <property type="match status" value="1"/>
</dbReference>
<gene>
    <name evidence="4" type="ORF">FTUN_8527</name>
</gene>
<accession>A0A6M5Z3P3</accession>
<dbReference type="InterPro" id="IPR055170">
    <property type="entry name" value="GFO_IDH_MocA-like_dom"/>
</dbReference>
<dbReference type="InterPro" id="IPR036291">
    <property type="entry name" value="NAD(P)-bd_dom_sf"/>
</dbReference>
<feature type="signal peptide" evidence="1">
    <location>
        <begin position="1"/>
        <end position="29"/>
    </location>
</feature>
<dbReference type="InterPro" id="IPR000683">
    <property type="entry name" value="Gfo/Idh/MocA-like_OxRdtase_N"/>
</dbReference>
<dbReference type="PANTHER" id="PTHR43818:SF5">
    <property type="entry name" value="OXIDOREDUCTASE FAMILY PROTEIN"/>
    <property type="match status" value="1"/>
</dbReference>
<dbReference type="EMBL" id="CP053452">
    <property type="protein sequence ID" value="QJX00889.1"/>
    <property type="molecule type" value="Genomic_DNA"/>
</dbReference>
<dbReference type="PANTHER" id="PTHR43818">
    <property type="entry name" value="BCDNA.GH03377"/>
    <property type="match status" value="1"/>
</dbReference>
<dbReference type="Proteomes" id="UP000503447">
    <property type="component" value="Chromosome"/>
</dbReference>
<evidence type="ECO:0000313" key="4">
    <source>
        <dbReference type="EMBL" id="QJX00889.1"/>
    </source>
</evidence>
<feature type="domain" description="Gfo/Idh/MocA-like oxidoreductase N-terminal" evidence="2">
    <location>
        <begin position="35"/>
        <end position="176"/>
    </location>
</feature>
<dbReference type="SUPFAM" id="SSF55347">
    <property type="entry name" value="Glyceraldehyde-3-phosphate dehydrogenase-like, C-terminal domain"/>
    <property type="match status" value="1"/>
</dbReference>
<dbReference type="KEGG" id="ftj:FTUN_8527"/>
<sequence length="436" mass="47557">MSNRRDFLKTTAAVGGVAVANTLAAGAFAAGNDTIKVGLIGCGGRGRGAVRDILEAEEKINGANPKVEIVAVADVFKGQAEDAAKVFANEKSEHYGRYHKQIKIKPETVFDGLDAYEKLLKTDVNLVILATPPGFRPTHLEAAVKAGKNIFCEKPVCVDATGARKCYGLVEESKKKNLAIVAGTQRRHQKGYLESIKKIQDGMIGEVRAARCSWNGQGIWFHDRAANATDVEYQLNNWYHFMWVCGDHIVEQHVHNLDVINWVMGGPPVKACGMGGRANRKPGDPNVVGNIWDHFAVEYEYANGVRLFSYCRHLPGEEDVSETVFGSTGTFTTQKGGYRINGKPSGEDDISAYVQEHIDLLKSIRAGLPLNELKQVTDSTFTAVLGRNAAYACRELKWDAALAAAEDTMPKNLTMATKLTTSRAPVPGSWKLPPRA</sequence>
<dbReference type="InterPro" id="IPR006311">
    <property type="entry name" value="TAT_signal"/>
</dbReference>
<protein>
    <submittedName>
        <fullName evidence="4">Inositol 2-dehydrogenase</fullName>
    </submittedName>
</protein>
<dbReference type="RefSeq" id="WP_171475543.1">
    <property type="nucleotide sequence ID" value="NZ_CP053452.2"/>
</dbReference>
<dbReference type="InterPro" id="IPR050463">
    <property type="entry name" value="Gfo/Idh/MocA_oxidrdct_glycsds"/>
</dbReference>
<feature type="domain" description="GFO/IDH/MocA-like oxidoreductase" evidence="3">
    <location>
        <begin position="197"/>
        <end position="331"/>
    </location>
</feature>
<proteinExistence type="predicted"/>
<evidence type="ECO:0000259" key="2">
    <source>
        <dbReference type="Pfam" id="PF01408"/>
    </source>
</evidence>
<name>A0A6M5Z3P3_9BACT</name>
<dbReference type="AlphaFoldDB" id="A0A6M5Z3P3"/>
<keyword evidence="5" id="KW-1185">Reference proteome</keyword>
<dbReference type="GO" id="GO:0000166">
    <property type="term" value="F:nucleotide binding"/>
    <property type="evidence" value="ECO:0007669"/>
    <property type="project" value="InterPro"/>
</dbReference>
<evidence type="ECO:0000313" key="5">
    <source>
        <dbReference type="Proteomes" id="UP000503447"/>
    </source>
</evidence>
<evidence type="ECO:0000256" key="1">
    <source>
        <dbReference type="SAM" id="SignalP"/>
    </source>
</evidence>
<dbReference type="Pfam" id="PF22725">
    <property type="entry name" value="GFO_IDH_MocA_C3"/>
    <property type="match status" value="1"/>
</dbReference>
<dbReference type="Pfam" id="PF01408">
    <property type="entry name" value="GFO_IDH_MocA"/>
    <property type="match status" value="1"/>
</dbReference>
<keyword evidence="1" id="KW-0732">Signal</keyword>
<dbReference type="SUPFAM" id="SSF51735">
    <property type="entry name" value="NAD(P)-binding Rossmann-fold domains"/>
    <property type="match status" value="1"/>
</dbReference>
<reference evidence="5" key="1">
    <citation type="submission" date="2020-05" db="EMBL/GenBank/DDBJ databases">
        <title>Frigoriglobus tundricola gen. nov., sp. nov., a psychrotolerant cellulolytic planctomycete of the family Gemmataceae with two divergent copies of 16S rRNA gene.</title>
        <authorList>
            <person name="Kulichevskaya I.S."/>
            <person name="Ivanova A.A."/>
            <person name="Naumoff D.G."/>
            <person name="Beletsky A.V."/>
            <person name="Rijpstra W.I.C."/>
            <person name="Sinninghe Damste J.S."/>
            <person name="Mardanov A.V."/>
            <person name="Ravin N.V."/>
            <person name="Dedysh S.N."/>
        </authorList>
    </citation>
    <scope>NUCLEOTIDE SEQUENCE [LARGE SCALE GENOMIC DNA]</scope>
    <source>
        <strain evidence="5">PL17</strain>
    </source>
</reference>
<dbReference type="PROSITE" id="PS51318">
    <property type="entry name" value="TAT"/>
    <property type="match status" value="1"/>
</dbReference>
<evidence type="ECO:0000259" key="3">
    <source>
        <dbReference type="Pfam" id="PF22725"/>
    </source>
</evidence>
<organism evidence="4 5">
    <name type="scientific">Frigoriglobus tundricola</name>
    <dbReference type="NCBI Taxonomy" id="2774151"/>
    <lineage>
        <taxon>Bacteria</taxon>
        <taxon>Pseudomonadati</taxon>
        <taxon>Planctomycetota</taxon>
        <taxon>Planctomycetia</taxon>
        <taxon>Gemmatales</taxon>
        <taxon>Gemmataceae</taxon>
        <taxon>Frigoriglobus</taxon>
    </lineage>
</organism>
<dbReference type="Gene3D" id="3.30.360.10">
    <property type="entry name" value="Dihydrodipicolinate Reductase, domain 2"/>
    <property type="match status" value="1"/>
</dbReference>